<feature type="non-terminal residue" evidence="1">
    <location>
        <position position="254"/>
    </location>
</feature>
<dbReference type="STRING" id="578455.G2RAL6"/>
<dbReference type="KEGG" id="ttt:THITE_2016922"/>
<reference evidence="1 2" key="1">
    <citation type="journal article" date="2011" name="Nat. Biotechnol.">
        <title>Comparative genomic analysis of the thermophilic biomass-degrading fungi Myceliophthora thermophila and Thielavia terrestris.</title>
        <authorList>
            <person name="Berka R.M."/>
            <person name="Grigoriev I.V."/>
            <person name="Otillar R."/>
            <person name="Salamov A."/>
            <person name="Grimwood J."/>
            <person name="Reid I."/>
            <person name="Ishmael N."/>
            <person name="John T."/>
            <person name="Darmond C."/>
            <person name="Moisan M.-C."/>
            <person name="Henrissat B."/>
            <person name="Coutinho P.M."/>
            <person name="Lombard V."/>
            <person name="Natvig D.O."/>
            <person name="Lindquist E."/>
            <person name="Schmutz J."/>
            <person name="Lucas S."/>
            <person name="Harris P."/>
            <person name="Powlowski J."/>
            <person name="Bellemare A."/>
            <person name="Taylor D."/>
            <person name="Butler G."/>
            <person name="de Vries R.P."/>
            <person name="Allijn I.E."/>
            <person name="van den Brink J."/>
            <person name="Ushinsky S."/>
            <person name="Storms R."/>
            <person name="Powell A.J."/>
            <person name="Paulsen I.T."/>
            <person name="Elbourne L.D.H."/>
            <person name="Baker S.E."/>
            <person name="Magnuson J."/>
            <person name="LaBoissiere S."/>
            <person name="Clutterbuck A.J."/>
            <person name="Martinez D."/>
            <person name="Wogulis M."/>
            <person name="de Leon A.L."/>
            <person name="Rey M.W."/>
            <person name="Tsang A."/>
        </authorList>
    </citation>
    <scope>NUCLEOTIDE SEQUENCE [LARGE SCALE GENOMIC DNA]</scope>
    <source>
        <strain evidence="2">ATCC 38088 / NRRL 8126</strain>
    </source>
</reference>
<accession>G2RAL6</accession>
<dbReference type="GeneID" id="11524072"/>
<dbReference type="HOGENOM" id="CLU_052224_0_0_1"/>
<gene>
    <name evidence="1" type="ORF">THITE_2016922</name>
</gene>
<dbReference type="OrthoDB" id="4633509at2759"/>
<protein>
    <submittedName>
        <fullName evidence="1">Uncharacterized protein</fullName>
    </submittedName>
</protein>
<organism evidence="1 2">
    <name type="scientific">Thermothielavioides terrestris (strain ATCC 38088 / NRRL 8126)</name>
    <name type="common">Thielavia terrestris</name>
    <dbReference type="NCBI Taxonomy" id="578455"/>
    <lineage>
        <taxon>Eukaryota</taxon>
        <taxon>Fungi</taxon>
        <taxon>Dikarya</taxon>
        <taxon>Ascomycota</taxon>
        <taxon>Pezizomycotina</taxon>
        <taxon>Sordariomycetes</taxon>
        <taxon>Sordariomycetidae</taxon>
        <taxon>Sordariales</taxon>
        <taxon>Chaetomiaceae</taxon>
        <taxon>Thermothielavioides</taxon>
        <taxon>Thermothielavioides terrestris</taxon>
    </lineage>
</organism>
<evidence type="ECO:0000313" key="1">
    <source>
        <dbReference type="EMBL" id="AEO68894.1"/>
    </source>
</evidence>
<dbReference type="EMBL" id="CP003012">
    <property type="protein sequence ID" value="AEO68894.1"/>
    <property type="molecule type" value="Genomic_DNA"/>
</dbReference>
<name>G2RAL6_THETT</name>
<sequence length="254" mass="29215">LERPFYDEEPMVGDPDCSEAAFKRPALRRCPFDLGTISWIARLDGGLDGFAWKVAFGDQGPFVLKVFWETEPSRDSGYYYPFQRECQNAALLEKIAAAVSRDTDKLPIKVHAHPASFEDAMDNLLAFSAEGRQRQQVKDPDALHISSIPRTKKCYGWLNIDGEYLCSLPRAVRPILVSLEKPYGDREIRPDQRYFAIVYEYIPEGENDRSCMQEQLDFLWRAGFELIESFRKENWKSSVLVDLSDIVPVISYAW</sequence>
<dbReference type="RefSeq" id="XP_003655230.1">
    <property type="nucleotide sequence ID" value="XM_003655182.1"/>
</dbReference>
<dbReference type="eggNOG" id="ENOG502T61Z">
    <property type="taxonomic scope" value="Eukaryota"/>
</dbReference>
<dbReference type="AlphaFoldDB" id="G2RAL6"/>
<dbReference type="Proteomes" id="UP000008181">
    <property type="component" value="Chromosome 4"/>
</dbReference>
<proteinExistence type="predicted"/>
<feature type="non-terminal residue" evidence="1">
    <location>
        <position position="1"/>
    </location>
</feature>
<keyword evidence="2" id="KW-1185">Reference proteome</keyword>
<evidence type="ECO:0000313" key="2">
    <source>
        <dbReference type="Proteomes" id="UP000008181"/>
    </source>
</evidence>